<keyword evidence="4" id="KW-0133">Cell shape</keyword>
<feature type="active site" evidence="7">
    <location>
        <position position="148"/>
    </location>
</feature>
<keyword evidence="5" id="KW-0573">Peptidoglycan synthesis</keyword>
<keyword evidence="6" id="KW-0961">Cell wall biogenesis/degradation</keyword>
<reference evidence="12 13" key="1">
    <citation type="submission" date="2019-11" db="EMBL/GenBank/DDBJ databases">
        <title>Characterisation of Fundicoccus ignavus gen. nov. sp. nov., a novel genus of the family Aerococcaceae isolated from bulk tank milk.</title>
        <authorList>
            <person name="Siebert A."/>
            <person name="Huptas C."/>
            <person name="Wenning M."/>
            <person name="Scherer S."/>
            <person name="Doll E.V."/>
        </authorList>
    </citation>
    <scope>NUCLEOTIDE SEQUENCE [LARGE SCALE GENOMIC DNA]</scope>
    <source>
        <strain evidence="12 13">WS4759</strain>
    </source>
</reference>
<dbReference type="PANTHER" id="PTHR21581:SF6">
    <property type="entry name" value="TRAFFICKING PROTEIN PARTICLE COMPLEX SUBUNIT 12"/>
    <property type="match status" value="1"/>
</dbReference>
<evidence type="ECO:0000259" key="11">
    <source>
        <dbReference type="Pfam" id="PF00768"/>
    </source>
</evidence>
<keyword evidence="2" id="KW-0732">Signal</keyword>
<evidence type="ECO:0000256" key="2">
    <source>
        <dbReference type="ARBA" id="ARBA00022729"/>
    </source>
</evidence>
<dbReference type="GO" id="GO:0071555">
    <property type="term" value="P:cell wall organization"/>
    <property type="evidence" value="ECO:0007669"/>
    <property type="project" value="UniProtKB-KW"/>
</dbReference>
<accession>A0A6I2GXN2</accession>
<comment type="caution">
    <text evidence="12">The sequence shown here is derived from an EMBL/GenBank/DDBJ whole genome shotgun (WGS) entry which is preliminary data.</text>
</comment>
<gene>
    <name evidence="12" type="ORF">GIY09_04445</name>
</gene>
<comment type="similarity">
    <text evidence="1 9">Belongs to the peptidase S11 family.</text>
</comment>
<evidence type="ECO:0000256" key="6">
    <source>
        <dbReference type="ARBA" id="ARBA00023316"/>
    </source>
</evidence>
<feature type="binding site" evidence="8">
    <location>
        <position position="274"/>
    </location>
    <ligand>
        <name>substrate</name>
    </ligand>
</feature>
<dbReference type="SUPFAM" id="SSF56601">
    <property type="entry name" value="beta-lactamase/transpeptidase-like"/>
    <property type="match status" value="1"/>
</dbReference>
<evidence type="ECO:0000256" key="7">
    <source>
        <dbReference type="PIRSR" id="PIRSR618044-1"/>
    </source>
</evidence>
<proteinExistence type="inferred from homology"/>
<dbReference type="GO" id="GO:0006508">
    <property type="term" value="P:proteolysis"/>
    <property type="evidence" value="ECO:0007669"/>
    <property type="project" value="InterPro"/>
</dbReference>
<evidence type="ECO:0000313" key="12">
    <source>
        <dbReference type="EMBL" id="MRI85123.1"/>
    </source>
</evidence>
<dbReference type="Pfam" id="PF00768">
    <property type="entry name" value="Peptidase_S11"/>
    <property type="match status" value="1"/>
</dbReference>
<dbReference type="GO" id="GO:0008360">
    <property type="term" value="P:regulation of cell shape"/>
    <property type="evidence" value="ECO:0007669"/>
    <property type="project" value="UniProtKB-KW"/>
</dbReference>
<name>A0A6I2GXN2_9LACT</name>
<dbReference type="InterPro" id="IPR001967">
    <property type="entry name" value="Peptidase_S11_N"/>
</dbReference>
<evidence type="ECO:0000256" key="9">
    <source>
        <dbReference type="RuleBase" id="RU004016"/>
    </source>
</evidence>
<organism evidence="12 13">
    <name type="scientific">Fundicoccus ignavus</name>
    <dbReference type="NCBI Taxonomy" id="2664442"/>
    <lineage>
        <taxon>Bacteria</taxon>
        <taxon>Bacillati</taxon>
        <taxon>Bacillota</taxon>
        <taxon>Bacilli</taxon>
        <taxon>Lactobacillales</taxon>
        <taxon>Aerococcaceae</taxon>
        <taxon>Fundicoccus</taxon>
    </lineage>
</organism>
<evidence type="ECO:0000256" key="3">
    <source>
        <dbReference type="ARBA" id="ARBA00022801"/>
    </source>
</evidence>
<feature type="domain" description="Peptidase S11 D-alanyl-D-alanine carboxypeptidase A N-terminal" evidence="11">
    <location>
        <begin position="52"/>
        <end position="302"/>
    </location>
</feature>
<keyword evidence="3 12" id="KW-0378">Hydrolase</keyword>
<dbReference type="EMBL" id="WJQS01000003">
    <property type="protein sequence ID" value="MRI85123.1"/>
    <property type="molecule type" value="Genomic_DNA"/>
</dbReference>
<keyword evidence="13" id="KW-1185">Reference proteome</keyword>
<dbReference type="InterPro" id="IPR018044">
    <property type="entry name" value="Peptidase_S11"/>
</dbReference>
<feature type="active site" description="Proton acceptor" evidence="7">
    <location>
        <position position="86"/>
    </location>
</feature>
<feature type="active site" description="Acyl-ester intermediate" evidence="7">
    <location>
        <position position="83"/>
    </location>
</feature>
<dbReference type="PANTHER" id="PTHR21581">
    <property type="entry name" value="D-ALANYL-D-ALANINE CARBOXYPEPTIDASE"/>
    <property type="match status" value="1"/>
</dbReference>
<dbReference type="GO" id="GO:0009252">
    <property type="term" value="P:peptidoglycan biosynthetic process"/>
    <property type="evidence" value="ECO:0007669"/>
    <property type="project" value="UniProtKB-KW"/>
</dbReference>
<evidence type="ECO:0000256" key="8">
    <source>
        <dbReference type="PIRSR" id="PIRSR618044-2"/>
    </source>
</evidence>
<dbReference type="InterPro" id="IPR012338">
    <property type="entry name" value="Beta-lactam/transpept-like"/>
</dbReference>
<dbReference type="Gene3D" id="3.40.710.10">
    <property type="entry name" value="DD-peptidase/beta-lactamase superfamily"/>
    <property type="match status" value="1"/>
</dbReference>
<evidence type="ECO:0000256" key="1">
    <source>
        <dbReference type="ARBA" id="ARBA00007164"/>
    </source>
</evidence>
<evidence type="ECO:0000256" key="5">
    <source>
        <dbReference type="ARBA" id="ARBA00022984"/>
    </source>
</evidence>
<evidence type="ECO:0000313" key="13">
    <source>
        <dbReference type="Proteomes" id="UP000430975"/>
    </source>
</evidence>
<dbReference type="PRINTS" id="PR00725">
    <property type="entry name" value="DADACBPTASE1"/>
</dbReference>
<evidence type="ECO:0000256" key="10">
    <source>
        <dbReference type="SAM" id="Coils"/>
    </source>
</evidence>
<dbReference type="GO" id="GO:0009002">
    <property type="term" value="F:serine-type D-Ala-D-Ala carboxypeptidase activity"/>
    <property type="evidence" value="ECO:0007669"/>
    <property type="project" value="InterPro"/>
</dbReference>
<sequence>MSVLSVGVTASAQVENITKIPNLSKDIQEITQYEAIETPENYPQELLDWYASNIDARSYVVVDTETNKILAQQEANVPYPIASMSKVMAMYMVYKAIDEGKLSLDTKITIPQEIEDYFSFNPEMSAVGLYAGEEYSVEDLIHGVMFLSGNDATSALLWEIYGSEQAAVQAIRVQLTDWGFTNFEFYTVSGIPNLYLPEELWIEGSNENSENKMSAADVALMSQYVVETYPALLDITSKYEYVFAEGTENEQVFYTTNLLLDGQAYGREGITGLKSGMTDAAGRNFVSTSTENGRKVIAVVMGLFDREDGLAVTTYWETEILLDALLDYPDLYQLEGLASNKHLTREEREAELAKLSEEKAQAELAEQGIELENRRDSPVTNFMRNLFNIFQ</sequence>
<keyword evidence="10" id="KW-0175">Coiled coil</keyword>
<protein>
    <submittedName>
        <fullName evidence="12">Serine hydrolase</fullName>
    </submittedName>
</protein>
<dbReference type="Proteomes" id="UP000430975">
    <property type="component" value="Unassembled WGS sequence"/>
</dbReference>
<feature type="coiled-coil region" evidence="10">
    <location>
        <begin position="343"/>
        <end position="372"/>
    </location>
</feature>
<dbReference type="AlphaFoldDB" id="A0A6I2GXN2"/>
<evidence type="ECO:0000256" key="4">
    <source>
        <dbReference type="ARBA" id="ARBA00022960"/>
    </source>
</evidence>